<dbReference type="OrthoDB" id="432528at2759"/>
<keyword evidence="2" id="KW-1185">Reference proteome</keyword>
<name>A0A9N9PK08_9GLOM</name>
<dbReference type="EMBL" id="CAJVPY010070761">
    <property type="protein sequence ID" value="CAG8828062.1"/>
    <property type="molecule type" value="Genomic_DNA"/>
</dbReference>
<dbReference type="AlphaFoldDB" id="A0A9N9PK08"/>
<evidence type="ECO:0000313" key="1">
    <source>
        <dbReference type="EMBL" id="CAG8828062.1"/>
    </source>
</evidence>
<gene>
    <name evidence="1" type="ORF">DERYTH_LOCUS28416</name>
</gene>
<feature type="non-terminal residue" evidence="1">
    <location>
        <position position="1"/>
    </location>
</feature>
<reference evidence="1" key="1">
    <citation type="submission" date="2021-06" db="EMBL/GenBank/DDBJ databases">
        <authorList>
            <person name="Kallberg Y."/>
            <person name="Tangrot J."/>
            <person name="Rosling A."/>
        </authorList>
    </citation>
    <scope>NUCLEOTIDE SEQUENCE</scope>
    <source>
        <strain evidence="1">MA453B</strain>
    </source>
</reference>
<comment type="caution">
    <text evidence="1">The sequence shown here is derived from an EMBL/GenBank/DDBJ whole genome shotgun (WGS) entry which is preliminary data.</text>
</comment>
<proteinExistence type="predicted"/>
<evidence type="ECO:0000313" key="2">
    <source>
        <dbReference type="Proteomes" id="UP000789405"/>
    </source>
</evidence>
<sequence>PDGHIIIFGGRTQEFTSVSPILALLDTNTYPYEWSIPGSASFNSPPSIYGSTANLYYNYMIITF</sequence>
<organism evidence="1 2">
    <name type="scientific">Dentiscutata erythropus</name>
    <dbReference type="NCBI Taxonomy" id="1348616"/>
    <lineage>
        <taxon>Eukaryota</taxon>
        <taxon>Fungi</taxon>
        <taxon>Fungi incertae sedis</taxon>
        <taxon>Mucoromycota</taxon>
        <taxon>Glomeromycotina</taxon>
        <taxon>Glomeromycetes</taxon>
        <taxon>Diversisporales</taxon>
        <taxon>Gigasporaceae</taxon>
        <taxon>Dentiscutata</taxon>
    </lineage>
</organism>
<dbReference type="Proteomes" id="UP000789405">
    <property type="component" value="Unassembled WGS sequence"/>
</dbReference>
<accession>A0A9N9PK08</accession>
<feature type="non-terminal residue" evidence="1">
    <location>
        <position position="64"/>
    </location>
</feature>
<protein>
    <submittedName>
        <fullName evidence="1">25925_t:CDS:1</fullName>
    </submittedName>
</protein>